<evidence type="ECO:0000313" key="1">
    <source>
        <dbReference type="EMBL" id="KAI4338458.1"/>
    </source>
</evidence>
<evidence type="ECO:0000313" key="2">
    <source>
        <dbReference type="Proteomes" id="UP001057402"/>
    </source>
</evidence>
<protein>
    <submittedName>
        <fullName evidence="1">Uncharacterized protein</fullName>
    </submittedName>
</protein>
<dbReference type="EMBL" id="CM042886">
    <property type="protein sequence ID" value="KAI4338458.1"/>
    <property type="molecule type" value="Genomic_DNA"/>
</dbReference>
<name>A0ACB9NPF2_9MYRT</name>
<reference evidence="2" key="1">
    <citation type="journal article" date="2023" name="Front. Plant Sci.">
        <title>Chromosomal-level genome assembly of Melastoma candidum provides insights into trichome evolution.</title>
        <authorList>
            <person name="Zhong Y."/>
            <person name="Wu W."/>
            <person name="Sun C."/>
            <person name="Zou P."/>
            <person name="Liu Y."/>
            <person name="Dai S."/>
            <person name="Zhou R."/>
        </authorList>
    </citation>
    <scope>NUCLEOTIDE SEQUENCE [LARGE SCALE GENOMIC DNA]</scope>
</reference>
<organism evidence="1 2">
    <name type="scientific">Melastoma candidum</name>
    <dbReference type="NCBI Taxonomy" id="119954"/>
    <lineage>
        <taxon>Eukaryota</taxon>
        <taxon>Viridiplantae</taxon>
        <taxon>Streptophyta</taxon>
        <taxon>Embryophyta</taxon>
        <taxon>Tracheophyta</taxon>
        <taxon>Spermatophyta</taxon>
        <taxon>Magnoliopsida</taxon>
        <taxon>eudicotyledons</taxon>
        <taxon>Gunneridae</taxon>
        <taxon>Pentapetalae</taxon>
        <taxon>rosids</taxon>
        <taxon>malvids</taxon>
        <taxon>Myrtales</taxon>
        <taxon>Melastomataceae</taxon>
        <taxon>Melastomatoideae</taxon>
        <taxon>Melastomateae</taxon>
        <taxon>Melastoma</taxon>
    </lineage>
</organism>
<sequence length="190" mass="21683">MVKLLVKYLNLSVWNRLEAYESMDSAKMLRSVVGVSLRNVSEVVAVWACYLEPWSVGPEDFAELDAIIDGEKKGREGMRQKKGGYSSGRQEYVLSNYLYYSSLVMHFIGFALKFLHMDAEMIVQMVLKVLFILTSSPELLDLIKKVDALYHQKEIGFKKFNIPALNRYIPSIRGQLQDWEDGLGETDSDG</sequence>
<dbReference type="Proteomes" id="UP001057402">
    <property type="component" value="Chromosome 7"/>
</dbReference>
<keyword evidence="2" id="KW-1185">Reference proteome</keyword>
<proteinExistence type="predicted"/>
<comment type="caution">
    <text evidence="1">The sequence shown here is derived from an EMBL/GenBank/DDBJ whole genome shotgun (WGS) entry which is preliminary data.</text>
</comment>
<accession>A0ACB9NPF2</accession>
<gene>
    <name evidence="1" type="ORF">MLD38_023516</name>
</gene>